<sequence>MTFLNMIRRAGVWAFLLFVGTAGPVRAGIHDRLMWTDSAVAAPDRHVAFRGTFSLDADTTVDLQLSGASWYVVWLDGAYYTEGPDRYAAKYPEYQTRRVRLAAGEHTLAVQVQHEGVATRILREIQPFLYVRASVGDREVPVRWRCLPLEGYASQVRRVNPQLGWVEWVDTRRLPEGWQQASFDDSSWAEPVSVRRPLGEFAPSRIAPVRSLDVTPRLIGKGVLAEVFGYPGDNPGASFFLRDLDDSRYPAQGVWRRYDLGRVRLSRPCLRMDLPEGTVVEIAFSEFLSGGRVAPWITLSAGDSYNLCRFVARGGEQAFFPLVPKGGRFVEVHVIAPPDSVRFLEERFVERSYYDRPEGRFACGDTLLERIWNTGIETYKACSEDALIDNPTRERGQWLGDVGIVGMEIGAAGFSDIAIVRRGLVQSAQCADSAGLVAGLCPGGESYMASYALQWVPACLSYVRLTGDRTLLGELYEAAERNVAAFDRYMTDEGISGECPYWNFIDWGYVPNDGPCDMALNLHYMIAVQSMTRWSSELRLDDREAYYREKADRFRRILDRYYAACGFDWDKVGYHRTVLGLRAGLVPDDRREEAVAFIKRHILRCFPNDPTAPRLSDPAANNPRLITPYFAHYAFPVLFESGEADFVLDQYRACWGWALGEGRTTWVEVFDTRWTHCHQWAGAPTWQLTRYVLGLHPRFDRRTNSFDLKLLPGSLGQAEGDVPLPSGERIAVRWQAEGDRIRYTVNAPSEAIEIVTERGERIRVKPFATRTVCLKASQK</sequence>
<dbReference type="Gene3D" id="1.50.10.10">
    <property type="match status" value="1"/>
</dbReference>
<dbReference type="Gene3D" id="2.60.120.260">
    <property type="entry name" value="Galactose-binding domain-like"/>
    <property type="match status" value="2"/>
</dbReference>
<name>A0ABY5V0J5_9BACT</name>
<feature type="domain" description="Alpha-L-rhamnosidase six-hairpin glycosidase" evidence="1">
    <location>
        <begin position="359"/>
        <end position="685"/>
    </location>
</feature>
<dbReference type="Gene3D" id="2.60.420.10">
    <property type="entry name" value="Maltose phosphorylase, domain 3"/>
    <property type="match status" value="1"/>
</dbReference>
<dbReference type="InterPro" id="IPR012341">
    <property type="entry name" value="6hp_glycosidase-like_sf"/>
</dbReference>
<dbReference type="Proteomes" id="UP001059295">
    <property type="component" value="Chromosome"/>
</dbReference>
<dbReference type="Pfam" id="PF17389">
    <property type="entry name" value="Bac_rhamnosid6H"/>
    <property type="match status" value="1"/>
</dbReference>
<accession>A0ABY5V0J5</accession>
<evidence type="ECO:0000259" key="1">
    <source>
        <dbReference type="Pfam" id="PF17389"/>
    </source>
</evidence>
<reference evidence="2" key="1">
    <citation type="journal article" date="2022" name="Cell">
        <title>Design, construction, and in vivo augmentation of a complex gut microbiome.</title>
        <authorList>
            <person name="Cheng A.G."/>
            <person name="Ho P.Y."/>
            <person name="Aranda-Diaz A."/>
            <person name="Jain S."/>
            <person name="Yu F.B."/>
            <person name="Meng X."/>
            <person name="Wang M."/>
            <person name="Iakiviak M."/>
            <person name="Nagashima K."/>
            <person name="Zhao A."/>
            <person name="Murugkar P."/>
            <person name="Patil A."/>
            <person name="Atabakhsh K."/>
            <person name="Weakley A."/>
            <person name="Yan J."/>
            <person name="Brumbaugh A.R."/>
            <person name="Higginbottom S."/>
            <person name="Dimas A."/>
            <person name="Shiver A.L."/>
            <person name="Deutschbauer A."/>
            <person name="Neff N."/>
            <person name="Sonnenburg J.L."/>
            <person name="Huang K.C."/>
            <person name="Fischbach M.A."/>
        </authorList>
    </citation>
    <scope>NUCLEOTIDE SEQUENCE</scope>
    <source>
        <strain evidence="2">AP11</strain>
    </source>
</reference>
<keyword evidence="2" id="KW-0378">Hydrolase</keyword>
<dbReference type="GO" id="GO:0016787">
    <property type="term" value="F:hydrolase activity"/>
    <property type="evidence" value="ECO:0007669"/>
    <property type="project" value="UniProtKB-KW"/>
</dbReference>
<proteinExistence type="predicted"/>
<dbReference type="EMBL" id="CP102294">
    <property type="protein sequence ID" value="UWN57726.1"/>
    <property type="molecule type" value="Genomic_DNA"/>
</dbReference>
<keyword evidence="3" id="KW-1185">Reference proteome</keyword>
<evidence type="ECO:0000313" key="3">
    <source>
        <dbReference type="Proteomes" id="UP001059295"/>
    </source>
</evidence>
<evidence type="ECO:0000313" key="2">
    <source>
        <dbReference type="EMBL" id="UWN57726.1"/>
    </source>
</evidence>
<dbReference type="InterPro" id="IPR035396">
    <property type="entry name" value="Bac_rhamnosid6H"/>
</dbReference>
<dbReference type="PANTHER" id="PTHR34987:SF4">
    <property type="entry name" value="ALPHA-L-RHAMNOSIDASE C-TERMINAL DOMAIN-CONTAINING PROTEIN"/>
    <property type="match status" value="1"/>
</dbReference>
<dbReference type="GeneID" id="82890630"/>
<gene>
    <name evidence="2" type="ORF">NQ491_02810</name>
</gene>
<dbReference type="InterPro" id="IPR008928">
    <property type="entry name" value="6-hairpin_glycosidase_sf"/>
</dbReference>
<dbReference type="PANTHER" id="PTHR34987">
    <property type="entry name" value="C, PUTATIVE (AFU_ORTHOLOGUE AFUA_3G02880)-RELATED"/>
    <property type="match status" value="1"/>
</dbReference>
<organism evidence="2 3">
    <name type="scientific">Alistipes ihumii AP11</name>
    <dbReference type="NCBI Taxonomy" id="1211813"/>
    <lineage>
        <taxon>Bacteria</taxon>
        <taxon>Pseudomonadati</taxon>
        <taxon>Bacteroidota</taxon>
        <taxon>Bacteroidia</taxon>
        <taxon>Bacteroidales</taxon>
        <taxon>Rikenellaceae</taxon>
        <taxon>Alistipes</taxon>
    </lineage>
</organism>
<dbReference type="SUPFAM" id="SSF48208">
    <property type="entry name" value="Six-hairpin glycosidases"/>
    <property type="match status" value="1"/>
</dbReference>
<dbReference type="RefSeq" id="WP_081587378.1">
    <property type="nucleotide sequence ID" value="NZ_CAPH01000003.1"/>
</dbReference>
<protein>
    <submittedName>
        <fullName evidence="2">Family 78 glycoside hydrolase catalytic domain</fullName>
    </submittedName>
</protein>